<evidence type="ECO:0000313" key="6">
    <source>
        <dbReference type="Proteomes" id="UP000078309"/>
    </source>
</evidence>
<dbReference type="Gene3D" id="3.40.190.10">
    <property type="entry name" value="Periplasmic binding protein-like II"/>
    <property type="match status" value="2"/>
</dbReference>
<dbReference type="InterPro" id="IPR001638">
    <property type="entry name" value="Solute-binding_3/MltF_N"/>
</dbReference>
<dbReference type="Pfam" id="PF00497">
    <property type="entry name" value="SBP_bac_3"/>
    <property type="match status" value="1"/>
</dbReference>
<dbReference type="OrthoDB" id="5296159at2"/>
<keyword evidence="2" id="KW-0732">Signal</keyword>
<feature type="domain" description="Solute-binding protein family 3/N-terminal" evidence="3">
    <location>
        <begin position="40"/>
        <end position="242"/>
    </location>
</feature>
<dbReference type="AlphaFoldDB" id="A0A191W9J2"/>
<dbReference type="Proteomes" id="UP000786185">
    <property type="component" value="Unassembled WGS sequence"/>
</dbReference>
<dbReference type="EMBL" id="SCLC01000004">
    <property type="protein sequence ID" value="MBF4434449.1"/>
    <property type="molecule type" value="Genomic_DNA"/>
</dbReference>
<dbReference type="Proteomes" id="UP000078309">
    <property type="component" value="Unassembled WGS sequence"/>
</dbReference>
<reference evidence="4" key="2">
    <citation type="journal article" date="2021" name="PeerJ">
        <title>Analysis of 44 Vibrio anguillarum genomes reveals high genetic diversity.</title>
        <authorList>
            <person name="Hansen M.J."/>
            <person name="Dalsgaard I."/>
        </authorList>
    </citation>
    <scope>NUCLEOTIDE SEQUENCE</scope>
    <source>
        <strain evidence="4">850617-1/1</strain>
    </source>
</reference>
<accession>A0A191W9J2</accession>
<evidence type="ECO:0000256" key="2">
    <source>
        <dbReference type="ARBA" id="ARBA00022729"/>
    </source>
</evidence>
<protein>
    <submittedName>
        <fullName evidence="4">Transporter substrate-binding domain-containing protein</fullName>
    </submittedName>
</protein>
<evidence type="ECO:0000259" key="3">
    <source>
        <dbReference type="Pfam" id="PF00497"/>
    </source>
</evidence>
<evidence type="ECO:0000313" key="4">
    <source>
        <dbReference type="EMBL" id="MBF4434449.1"/>
    </source>
</evidence>
<evidence type="ECO:0000256" key="1">
    <source>
        <dbReference type="ARBA" id="ARBA00010333"/>
    </source>
</evidence>
<sequence>MKSLRWYEVWFCLILSWISIPVWAAPSSIHNSHVIRISAGEWPPFIGQHLENNGFVAEIIRKVFKDAGYEVEFHFFPWARAYAEAKAGRYDATAIWMFNQERTVDFYYSEAVSDERFVFFHHKETDFHWESLYDLKGLHLGGGIAYSYGAELDRLLETQQIKMSRVNDPKQNFERLAKKRIDLMPEEIHIGYYTLDKYLPQWREMITHHPKPFLINNNYLLFPKMGERSEQLLTLFNHGLKESDVSMME</sequence>
<dbReference type="RefSeq" id="WP_064626577.1">
    <property type="nucleotide sequence ID" value="NZ_CP011465.1"/>
</dbReference>
<organism evidence="4 7">
    <name type="scientific">Vibrio anguillarum</name>
    <name type="common">Listonella anguillarum</name>
    <dbReference type="NCBI Taxonomy" id="55601"/>
    <lineage>
        <taxon>Bacteria</taxon>
        <taxon>Pseudomonadati</taxon>
        <taxon>Pseudomonadota</taxon>
        <taxon>Gammaproteobacteria</taxon>
        <taxon>Vibrionales</taxon>
        <taxon>Vibrionaceae</taxon>
        <taxon>Vibrio</taxon>
    </lineage>
</organism>
<dbReference type="PANTHER" id="PTHR35936:SF25">
    <property type="entry name" value="ABC TRANSPORTER SUBSTRATE-BINDING PROTEIN"/>
    <property type="match status" value="1"/>
</dbReference>
<comment type="similarity">
    <text evidence="1">Belongs to the bacterial solute-binding protein 3 family.</text>
</comment>
<evidence type="ECO:0000313" key="5">
    <source>
        <dbReference type="EMBL" id="MBT2919329.1"/>
    </source>
</evidence>
<comment type="caution">
    <text evidence="4">The sequence shown here is derived from an EMBL/GenBank/DDBJ whole genome shotgun (WGS) entry which is preliminary data.</text>
</comment>
<reference evidence="5 6" key="1">
    <citation type="journal article" date="2017" name="J. Fish Dis.">
        <title>Comparative assessment of Vibrio virulence in marine fish larvae.</title>
        <authorList>
            <person name="Ronneseth A."/>
            <person name="Castillo D."/>
            <person name="D'Alvise P."/>
            <person name="Tonnesen O."/>
            <person name="Haugland G."/>
            <person name="Grotkjaer T."/>
            <person name="Engell-Sorensen K."/>
            <person name="Norremark L."/>
            <person name="Bergh O."/>
            <person name="Wergeland H.I."/>
            <person name="Gram L."/>
        </authorList>
    </citation>
    <scope>NUCLEOTIDE SEQUENCE [LARGE SCALE GENOMIC DNA]</scope>
    <source>
        <strain evidence="5 6">90-11-286</strain>
    </source>
</reference>
<reference evidence="5" key="3">
    <citation type="submission" date="2021-05" db="EMBL/GenBank/DDBJ databases">
        <authorList>
            <person name="Kalatzis P.G."/>
            <person name="Castillo D."/>
            <person name="D'Alvise P."/>
            <person name="Middelboe M."/>
            <person name="Gram L."/>
        </authorList>
    </citation>
    <scope>NUCLEOTIDE SEQUENCE</scope>
    <source>
        <strain evidence="5">90-11-286</strain>
    </source>
</reference>
<evidence type="ECO:0000313" key="7">
    <source>
        <dbReference type="Proteomes" id="UP000786185"/>
    </source>
</evidence>
<dbReference type="PANTHER" id="PTHR35936">
    <property type="entry name" value="MEMBRANE-BOUND LYTIC MUREIN TRANSGLYCOSYLASE F"/>
    <property type="match status" value="1"/>
</dbReference>
<gene>
    <name evidence="4" type="ORF">ERJ77_08005</name>
    <name evidence="5" type="ORF">PL14_11565</name>
</gene>
<proteinExistence type="inferred from homology"/>
<dbReference type="SUPFAM" id="SSF53850">
    <property type="entry name" value="Periplasmic binding protein-like II"/>
    <property type="match status" value="1"/>
</dbReference>
<dbReference type="EMBL" id="JAHGUI010000042">
    <property type="protein sequence ID" value="MBT2919329.1"/>
    <property type="molecule type" value="Genomic_DNA"/>
</dbReference>
<name>A0A191W9J2_VIBAN</name>